<gene>
    <name evidence="1" type="ORF">EDC38_1340</name>
</gene>
<dbReference type="EMBL" id="RJUK01000001">
    <property type="protein sequence ID" value="ROQ20727.1"/>
    <property type="molecule type" value="Genomic_DNA"/>
</dbReference>
<name>A0A3N1P0F0_9GAMM</name>
<dbReference type="AlphaFoldDB" id="A0A3N1P0F0"/>
<dbReference type="InterPro" id="IPR018707">
    <property type="entry name" value="LpxR"/>
</dbReference>
<evidence type="ECO:0000313" key="2">
    <source>
        <dbReference type="Proteomes" id="UP000273643"/>
    </source>
</evidence>
<dbReference type="Gene3D" id="2.40.128.140">
    <property type="entry name" value="Outer membrane protein"/>
    <property type="match status" value="1"/>
</dbReference>
<organism evidence="1 2">
    <name type="scientific">Marinimicrobium koreense</name>
    <dbReference type="NCBI Taxonomy" id="306545"/>
    <lineage>
        <taxon>Bacteria</taxon>
        <taxon>Pseudomonadati</taxon>
        <taxon>Pseudomonadota</taxon>
        <taxon>Gammaproteobacteria</taxon>
        <taxon>Cellvibrionales</taxon>
        <taxon>Cellvibrionaceae</taxon>
        <taxon>Marinimicrobium</taxon>
    </lineage>
</organism>
<dbReference type="InterPro" id="IPR037107">
    <property type="entry name" value="Put_OMP_sf"/>
</dbReference>
<dbReference type="Pfam" id="PF09982">
    <property type="entry name" value="LpxR"/>
    <property type="match status" value="1"/>
</dbReference>
<accession>A0A3N1P0F0</accession>
<sequence>MNSEQSRTKKERTEKRRPVTLFGAATLWMVVSLLMMAEPAGAQTLEAEAVPSARAQEPLQVAWLIEDQKRPAAPIRSLPYTEPERSSWALAIDNDYLALGGKDQDYTYGFNFTYTGRSAKDGWLSLDAPLGWLDSALGFEHLSPVGVSKHSREAGLFGFTPSEIEVVQPQYGDRPYAGLVYLANSRERLDIRNRVAWKSTLTVGVLGLDLVGDVQNESHAILGSTPARGWDNQISDGGELTARYTVARQHHVATLFDNLEIKSTVQGSVGYLTEASWSLSVRGGDYHTAWSSFNPELVSYGEKSSYTNSGISVDEHYFWGGVSVKARAYNAFLQGQFRDSEVTFERSELRPVMLEAWLGYTVAFAEGYRISYVVRGHSSEIKQGPGDRNLLWGGLILARTFR</sequence>
<proteinExistence type="predicted"/>
<comment type="caution">
    <text evidence="1">The sequence shown here is derived from an EMBL/GenBank/DDBJ whole genome shotgun (WGS) entry which is preliminary data.</text>
</comment>
<evidence type="ECO:0008006" key="3">
    <source>
        <dbReference type="Google" id="ProtNLM"/>
    </source>
</evidence>
<dbReference type="Proteomes" id="UP000273643">
    <property type="component" value="Unassembled WGS sequence"/>
</dbReference>
<keyword evidence="2" id="KW-1185">Reference proteome</keyword>
<reference evidence="1 2" key="1">
    <citation type="submission" date="2018-11" db="EMBL/GenBank/DDBJ databases">
        <title>Genomic Encyclopedia of Type Strains, Phase IV (KMG-IV): sequencing the most valuable type-strain genomes for metagenomic binning, comparative biology and taxonomic classification.</title>
        <authorList>
            <person name="Goeker M."/>
        </authorList>
    </citation>
    <scope>NUCLEOTIDE SEQUENCE [LARGE SCALE GENOMIC DNA]</scope>
    <source>
        <strain evidence="1 2">DSM 16974</strain>
    </source>
</reference>
<evidence type="ECO:0000313" key="1">
    <source>
        <dbReference type="EMBL" id="ROQ20727.1"/>
    </source>
</evidence>
<protein>
    <recommendedName>
        <fullName evidence="3">Lipid A deacylase LpxR family protein</fullName>
    </recommendedName>
</protein>